<accession>A0A9I9DAZ2</accession>
<name>A0A9I9DAZ2_CUCME</name>
<dbReference type="Gramene" id="MELO3C015975.2.1">
    <property type="protein sequence ID" value="MELO3C015975.2.1"/>
    <property type="gene ID" value="MELO3C015975.2"/>
</dbReference>
<sequence length="67" mass="7499">MTRFLVNRVLVPPDPNVTMLKSSKKPETLEVAPTLAQYCQTNTKKRVGKSLKHLATAMVVECIEIDD</sequence>
<protein>
    <submittedName>
        <fullName evidence="1">Uncharacterized protein</fullName>
    </submittedName>
</protein>
<reference evidence="1" key="1">
    <citation type="submission" date="2023-03" db="UniProtKB">
        <authorList>
            <consortium name="EnsemblPlants"/>
        </authorList>
    </citation>
    <scope>IDENTIFICATION</scope>
</reference>
<organism evidence="1">
    <name type="scientific">Cucumis melo</name>
    <name type="common">Muskmelon</name>
    <dbReference type="NCBI Taxonomy" id="3656"/>
    <lineage>
        <taxon>Eukaryota</taxon>
        <taxon>Viridiplantae</taxon>
        <taxon>Streptophyta</taxon>
        <taxon>Embryophyta</taxon>
        <taxon>Tracheophyta</taxon>
        <taxon>Spermatophyta</taxon>
        <taxon>Magnoliopsida</taxon>
        <taxon>eudicotyledons</taxon>
        <taxon>Gunneridae</taxon>
        <taxon>Pentapetalae</taxon>
        <taxon>rosids</taxon>
        <taxon>fabids</taxon>
        <taxon>Cucurbitales</taxon>
        <taxon>Cucurbitaceae</taxon>
        <taxon>Benincaseae</taxon>
        <taxon>Cucumis</taxon>
    </lineage>
</organism>
<dbReference type="EnsemblPlants" id="MELO3C015975.2.1">
    <property type="protein sequence ID" value="MELO3C015975.2.1"/>
    <property type="gene ID" value="MELO3C015975.2"/>
</dbReference>
<proteinExistence type="predicted"/>
<evidence type="ECO:0000313" key="1">
    <source>
        <dbReference type="EnsemblPlants" id="MELO3C015975.2.1"/>
    </source>
</evidence>
<dbReference type="AlphaFoldDB" id="A0A9I9DAZ2"/>